<dbReference type="EMBL" id="JAVRHL010000005">
    <property type="protein sequence ID" value="MDT0684479.1"/>
    <property type="molecule type" value="Genomic_DNA"/>
</dbReference>
<sequence>MMKIVAHRGHSAGNPENTVRAWQGAVAARSDLVEIDVRISADGRAVCCHDPDLLRLAGDPRCIADLTPDDLTALRTEHPGIVPDLAEAFAEVPGDTGLLLDVKDESPRSLDRLAAILEDADLPGCVLGLHSVAALHRMAGLAPILALSPRGAEPGAFLAAGADILRLWEVDVVASHGSPGVPVWVTAGGAGTGRPVGDIDATDLRRLAGRGVAGVLVNDPAAARASLTPLPSDLT</sequence>
<proteinExistence type="predicted"/>
<name>A0ABU3DLT5_9RHOB</name>
<comment type="caution">
    <text evidence="2">The sequence shown here is derived from an EMBL/GenBank/DDBJ whole genome shotgun (WGS) entry which is preliminary data.</text>
</comment>
<keyword evidence="3" id="KW-1185">Reference proteome</keyword>
<dbReference type="PANTHER" id="PTHR46211:SF1">
    <property type="entry name" value="GLYCEROPHOSPHODIESTER PHOSPHODIESTERASE, CYTOPLASMIC"/>
    <property type="match status" value="1"/>
</dbReference>
<dbReference type="InterPro" id="IPR017946">
    <property type="entry name" value="PLC-like_Pdiesterase_TIM-brl"/>
</dbReference>
<evidence type="ECO:0000313" key="2">
    <source>
        <dbReference type="EMBL" id="MDT0684479.1"/>
    </source>
</evidence>
<dbReference type="Gene3D" id="3.20.20.190">
    <property type="entry name" value="Phosphatidylinositol (PI) phosphodiesterase"/>
    <property type="match status" value="1"/>
</dbReference>
<protein>
    <submittedName>
        <fullName evidence="2">Glycerophosphodiester phosphodiesterase</fullName>
    </submittedName>
</protein>
<gene>
    <name evidence="2" type="ORF">RM543_17490</name>
</gene>
<accession>A0ABU3DLT5</accession>
<evidence type="ECO:0000313" key="3">
    <source>
        <dbReference type="Proteomes" id="UP001265259"/>
    </source>
</evidence>
<dbReference type="PROSITE" id="PS51704">
    <property type="entry name" value="GP_PDE"/>
    <property type="match status" value="1"/>
</dbReference>
<organism evidence="2 3">
    <name type="scientific">Tropicimonas omnivorans</name>
    <dbReference type="NCBI Taxonomy" id="3075590"/>
    <lineage>
        <taxon>Bacteria</taxon>
        <taxon>Pseudomonadati</taxon>
        <taxon>Pseudomonadota</taxon>
        <taxon>Alphaproteobacteria</taxon>
        <taxon>Rhodobacterales</taxon>
        <taxon>Roseobacteraceae</taxon>
        <taxon>Tropicimonas</taxon>
    </lineage>
</organism>
<dbReference type="PANTHER" id="PTHR46211">
    <property type="entry name" value="GLYCEROPHOSPHORYL DIESTER PHOSPHODIESTERASE"/>
    <property type="match status" value="1"/>
</dbReference>
<dbReference type="RefSeq" id="WP_311694031.1">
    <property type="nucleotide sequence ID" value="NZ_JAVRHL010000005.1"/>
</dbReference>
<reference evidence="2 3" key="1">
    <citation type="submission" date="2023-09" db="EMBL/GenBank/DDBJ databases">
        <authorList>
            <person name="Rey-Velasco X."/>
        </authorList>
    </citation>
    <scope>NUCLEOTIDE SEQUENCE [LARGE SCALE GENOMIC DNA]</scope>
    <source>
        <strain evidence="2 3">F158</strain>
    </source>
</reference>
<dbReference type="SUPFAM" id="SSF51695">
    <property type="entry name" value="PLC-like phosphodiesterases"/>
    <property type="match status" value="1"/>
</dbReference>
<dbReference type="Pfam" id="PF03009">
    <property type="entry name" value="GDPD"/>
    <property type="match status" value="1"/>
</dbReference>
<dbReference type="Proteomes" id="UP001265259">
    <property type="component" value="Unassembled WGS sequence"/>
</dbReference>
<dbReference type="InterPro" id="IPR030395">
    <property type="entry name" value="GP_PDE_dom"/>
</dbReference>
<evidence type="ECO:0000259" key="1">
    <source>
        <dbReference type="PROSITE" id="PS51704"/>
    </source>
</evidence>
<feature type="domain" description="GP-PDE" evidence="1">
    <location>
        <begin position="2"/>
        <end position="227"/>
    </location>
</feature>